<proteinExistence type="inferred from homology"/>
<evidence type="ECO:0008006" key="6">
    <source>
        <dbReference type="Google" id="ProtNLM"/>
    </source>
</evidence>
<keyword evidence="2 3" id="KW-0663">Pyridoxal phosphate</keyword>
<accession>A0A1G2EP45</accession>
<sequence length="402" mass="44310">MIENSIVYRNFRGKYEYLPISKAQGSEIWDKDGKRYIDFTSAWNVTNLGWNNLEVNEAVIQQAKKNVQGLLWGSDPIQEEYAKALTSALPKSLDACVKETGGTESVETAIKIARTYTGRKKIIGFKNSYHGQLFASVALGYSPNSVEKLSPLVPEIIQIDFPHEDVGEEGFDKFISDLENLLSKEDIAAVVTEPGIITGWGSTVVAYPGFLKKVKELTQKYGTLLIVDEVGTGFSRTGKLFGIEHEDVVPDMIVLAKGISNGASAIGTVVGQSVIFEKAFSDAILVSTFGWTPIACAAALKTLQIHRRDKVWEMAKKKGEYILEKLKPFVGKAITSLRGKGMEIGIRFKNPETCSEVRKKSFENGLHVVVGGNDNMQIMPPLTISQKLLDKGLETLIESIRK</sequence>
<dbReference type="InterPro" id="IPR005814">
    <property type="entry name" value="Aminotrans_3"/>
</dbReference>
<comment type="similarity">
    <text evidence="3">Belongs to the class-III pyridoxal-phosphate-dependent aminotransferase family.</text>
</comment>
<reference evidence="4 5" key="1">
    <citation type="journal article" date="2016" name="Nat. Commun.">
        <title>Thousands of microbial genomes shed light on interconnected biogeochemical processes in an aquifer system.</title>
        <authorList>
            <person name="Anantharaman K."/>
            <person name="Brown C.T."/>
            <person name="Hug L.A."/>
            <person name="Sharon I."/>
            <person name="Castelle C.J."/>
            <person name="Probst A.J."/>
            <person name="Thomas B.C."/>
            <person name="Singh A."/>
            <person name="Wilkins M.J."/>
            <person name="Karaoz U."/>
            <person name="Brodie E.L."/>
            <person name="Williams K.H."/>
            <person name="Hubbard S.S."/>
            <person name="Banfield J.F."/>
        </authorList>
    </citation>
    <scope>NUCLEOTIDE SEQUENCE [LARGE SCALE GENOMIC DNA]</scope>
</reference>
<dbReference type="InterPro" id="IPR050103">
    <property type="entry name" value="Class-III_PLP-dep_AT"/>
</dbReference>
<comment type="cofactor">
    <cofactor evidence="1">
        <name>pyridoxal 5'-phosphate</name>
        <dbReference type="ChEBI" id="CHEBI:597326"/>
    </cofactor>
</comment>
<dbReference type="GO" id="GO:0030170">
    <property type="term" value="F:pyridoxal phosphate binding"/>
    <property type="evidence" value="ECO:0007669"/>
    <property type="project" value="InterPro"/>
</dbReference>
<dbReference type="Pfam" id="PF00202">
    <property type="entry name" value="Aminotran_3"/>
    <property type="match status" value="1"/>
</dbReference>
<dbReference type="Gene3D" id="3.40.640.10">
    <property type="entry name" value="Type I PLP-dependent aspartate aminotransferase-like (Major domain)"/>
    <property type="match status" value="1"/>
</dbReference>
<dbReference type="GO" id="GO:0042802">
    <property type="term" value="F:identical protein binding"/>
    <property type="evidence" value="ECO:0007669"/>
    <property type="project" value="TreeGrafter"/>
</dbReference>
<dbReference type="InterPro" id="IPR049704">
    <property type="entry name" value="Aminotrans_3_PPA_site"/>
</dbReference>
<dbReference type="EMBL" id="MHMM01000005">
    <property type="protein sequence ID" value="OGZ27566.1"/>
    <property type="molecule type" value="Genomic_DNA"/>
</dbReference>
<dbReference type="PIRSF" id="PIRSF000521">
    <property type="entry name" value="Transaminase_4ab_Lys_Orn"/>
    <property type="match status" value="1"/>
</dbReference>
<evidence type="ECO:0000256" key="1">
    <source>
        <dbReference type="ARBA" id="ARBA00001933"/>
    </source>
</evidence>
<dbReference type="Gene3D" id="3.90.1150.10">
    <property type="entry name" value="Aspartate Aminotransferase, domain 1"/>
    <property type="match status" value="1"/>
</dbReference>
<dbReference type="STRING" id="1801677.A2365_01730"/>
<protein>
    <recommendedName>
        <fullName evidence="6">Aminotransferase class III</fullName>
    </recommendedName>
</protein>
<name>A0A1G2EP45_9BACT</name>
<evidence type="ECO:0000256" key="3">
    <source>
        <dbReference type="RuleBase" id="RU003560"/>
    </source>
</evidence>
<dbReference type="PROSITE" id="PS00600">
    <property type="entry name" value="AA_TRANSFER_CLASS_3"/>
    <property type="match status" value="1"/>
</dbReference>
<dbReference type="Proteomes" id="UP000177740">
    <property type="component" value="Unassembled WGS sequence"/>
</dbReference>
<organism evidence="4 5">
    <name type="scientific">Candidatus Nealsonbacteria bacterium RIFOXYB1_FULL_40_15</name>
    <dbReference type="NCBI Taxonomy" id="1801677"/>
    <lineage>
        <taxon>Bacteria</taxon>
        <taxon>Candidatus Nealsoniibacteriota</taxon>
    </lineage>
</organism>
<comment type="caution">
    <text evidence="4">The sequence shown here is derived from an EMBL/GenBank/DDBJ whole genome shotgun (WGS) entry which is preliminary data.</text>
</comment>
<evidence type="ECO:0000313" key="5">
    <source>
        <dbReference type="Proteomes" id="UP000177740"/>
    </source>
</evidence>
<dbReference type="GO" id="GO:0008483">
    <property type="term" value="F:transaminase activity"/>
    <property type="evidence" value="ECO:0007669"/>
    <property type="project" value="InterPro"/>
</dbReference>
<dbReference type="AlphaFoldDB" id="A0A1G2EP45"/>
<dbReference type="InterPro" id="IPR015422">
    <property type="entry name" value="PyrdxlP-dep_Trfase_small"/>
</dbReference>
<dbReference type="SUPFAM" id="SSF53383">
    <property type="entry name" value="PLP-dependent transferases"/>
    <property type="match status" value="1"/>
</dbReference>
<gene>
    <name evidence="4" type="ORF">A2365_01730</name>
</gene>
<dbReference type="InterPro" id="IPR015421">
    <property type="entry name" value="PyrdxlP-dep_Trfase_major"/>
</dbReference>
<dbReference type="CDD" id="cd00610">
    <property type="entry name" value="OAT_like"/>
    <property type="match status" value="1"/>
</dbReference>
<dbReference type="InterPro" id="IPR015424">
    <property type="entry name" value="PyrdxlP-dep_Trfase"/>
</dbReference>
<dbReference type="PANTHER" id="PTHR11986">
    <property type="entry name" value="AMINOTRANSFERASE CLASS III"/>
    <property type="match status" value="1"/>
</dbReference>
<evidence type="ECO:0000256" key="2">
    <source>
        <dbReference type="ARBA" id="ARBA00022898"/>
    </source>
</evidence>
<evidence type="ECO:0000313" key="4">
    <source>
        <dbReference type="EMBL" id="OGZ27566.1"/>
    </source>
</evidence>